<feature type="compositionally biased region" description="Basic residues" evidence="1">
    <location>
        <begin position="200"/>
        <end position="212"/>
    </location>
</feature>
<dbReference type="RefSeq" id="WP_211604375.1">
    <property type="nucleotide sequence ID" value="NZ_JAGSNF010000024.1"/>
</dbReference>
<sequence>MQSPSSLIFLVLLAVWAAYFVQYWIRRRDHLATARSVEQFSAAMRVLERRTPIPRTDLSDPAPRSWSVHPARSARPQVAVRRASTAEPAHRPEPVAARPAMAGPEVAGPGAARPEVAPPGRSRPVRRPSTPPVPAAPRPRARVRGFVLLVSLLTTATLGVLAGLGSVVTWAPVAALGVASLNLWWARSAVRAEQAARAARRRRAQAQARRRTTASAASARRPAAPASRPAVQTPSVPPAATPTAEAPVAEGSSAGAPAGDAPAADHAVDDAPTVATAPADPVAPTGAGTPEEADGGGPEPEESVEYVHLVDEDDIPLTWDPVPVPRPTYTMKAKAERAAVTPAAVTPDPAPVERPAREEDLDERRAAGA</sequence>
<feature type="compositionally biased region" description="Low complexity" evidence="1">
    <location>
        <begin position="213"/>
        <end position="234"/>
    </location>
</feature>
<proteinExistence type="predicted"/>
<dbReference type="EMBL" id="JAGSNF010000024">
    <property type="protein sequence ID" value="MBR7744850.1"/>
    <property type="molecule type" value="Genomic_DNA"/>
</dbReference>
<evidence type="ECO:0000256" key="1">
    <source>
        <dbReference type="SAM" id="MobiDB-lite"/>
    </source>
</evidence>
<feature type="compositionally biased region" description="Basic and acidic residues" evidence="1">
    <location>
        <begin position="354"/>
        <end position="369"/>
    </location>
</feature>
<keyword evidence="2" id="KW-1133">Transmembrane helix</keyword>
<evidence type="ECO:0000256" key="2">
    <source>
        <dbReference type="SAM" id="Phobius"/>
    </source>
</evidence>
<dbReference type="AlphaFoldDB" id="A0A941DAS7"/>
<feature type="region of interest" description="Disordered" evidence="1">
    <location>
        <begin position="53"/>
        <end position="138"/>
    </location>
</feature>
<name>A0A941DAS7_9MICO</name>
<dbReference type="Proteomes" id="UP000677016">
    <property type="component" value="Unassembled WGS sequence"/>
</dbReference>
<feature type="transmembrane region" description="Helical" evidence="2">
    <location>
        <begin position="146"/>
        <end position="164"/>
    </location>
</feature>
<organism evidence="3 4">
    <name type="scientific">Phycicoccus avicenniae</name>
    <dbReference type="NCBI Taxonomy" id="2828860"/>
    <lineage>
        <taxon>Bacteria</taxon>
        <taxon>Bacillati</taxon>
        <taxon>Actinomycetota</taxon>
        <taxon>Actinomycetes</taxon>
        <taxon>Micrococcales</taxon>
        <taxon>Intrasporangiaceae</taxon>
        <taxon>Phycicoccus</taxon>
    </lineage>
</organism>
<feature type="compositionally biased region" description="Acidic residues" evidence="1">
    <location>
        <begin position="291"/>
        <end position="304"/>
    </location>
</feature>
<evidence type="ECO:0000313" key="4">
    <source>
        <dbReference type="Proteomes" id="UP000677016"/>
    </source>
</evidence>
<reference evidence="3" key="1">
    <citation type="submission" date="2021-04" db="EMBL/GenBank/DDBJ databases">
        <title>Phycicoccus avicenniae sp. nov., a novel endophytic actinomycetes isolated from branch of Avicennia mariana.</title>
        <authorList>
            <person name="Tuo L."/>
        </authorList>
    </citation>
    <scope>NUCLEOTIDE SEQUENCE</scope>
    <source>
        <strain evidence="3">BSK3Z-2</strain>
    </source>
</reference>
<feature type="region of interest" description="Disordered" evidence="1">
    <location>
        <begin position="200"/>
        <end position="306"/>
    </location>
</feature>
<evidence type="ECO:0000313" key="3">
    <source>
        <dbReference type="EMBL" id="MBR7744850.1"/>
    </source>
</evidence>
<keyword evidence="2" id="KW-0812">Transmembrane</keyword>
<feature type="compositionally biased region" description="Low complexity" evidence="1">
    <location>
        <begin position="241"/>
        <end position="290"/>
    </location>
</feature>
<keyword evidence="2" id="KW-0472">Membrane</keyword>
<feature type="transmembrane region" description="Helical" evidence="2">
    <location>
        <begin position="6"/>
        <end position="25"/>
    </location>
</feature>
<feature type="region of interest" description="Disordered" evidence="1">
    <location>
        <begin position="333"/>
        <end position="369"/>
    </location>
</feature>
<gene>
    <name evidence="3" type="ORF">KC207_16260</name>
</gene>
<feature type="compositionally biased region" description="Low complexity" evidence="1">
    <location>
        <begin position="338"/>
        <end position="347"/>
    </location>
</feature>
<accession>A0A941DAS7</accession>
<keyword evidence="4" id="KW-1185">Reference proteome</keyword>
<comment type="caution">
    <text evidence="3">The sequence shown here is derived from an EMBL/GenBank/DDBJ whole genome shotgun (WGS) entry which is preliminary data.</text>
</comment>
<protein>
    <submittedName>
        <fullName evidence="3">Uncharacterized protein</fullName>
    </submittedName>
</protein>